<dbReference type="AlphaFoldDB" id="A0A7W9Z3J9"/>
<reference evidence="2 3" key="1">
    <citation type="submission" date="2020-08" db="EMBL/GenBank/DDBJ databases">
        <title>Genomic Encyclopedia of Type Strains, Phase IV (KMG-IV): sequencing the most valuable type-strain genomes for metagenomic binning, comparative biology and taxonomic classification.</title>
        <authorList>
            <person name="Goeker M."/>
        </authorList>
    </citation>
    <scope>NUCLEOTIDE SEQUENCE [LARGE SCALE GENOMIC DNA]</scope>
    <source>
        <strain evidence="2 3">DSM 102134</strain>
    </source>
</reference>
<organism evidence="2 3">
    <name type="scientific">Pseudorhizobium flavum</name>
    <dbReference type="NCBI Taxonomy" id="1335061"/>
    <lineage>
        <taxon>Bacteria</taxon>
        <taxon>Pseudomonadati</taxon>
        <taxon>Pseudomonadota</taxon>
        <taxon>Alphaproteobacteria</taxon>
        <taxon>Hyphomicrobiales</taxon>
        <taxon>Rhizobiaceae</taxon>
        <taxon>Rhizobium/Agrobacterium group</taxon>
        <taxon>Pseudorhizobium</taxon>
    </lineage>
</organism>
<name>A0A7W9Z3J9_9HYPH</name>
<comment type="caution">
    <text evidence="2">The sequence shown here is derived from an EMBL/GenBank/DDBJ whole genome shotgun (WGS) entry which is preliminary data.</text>
</comment>
<gene>
    <name evidence="2" type="ORF">HNQ75_004510</name>
</gene>
<keyword evidence="3" id="KW-1185">Reference proteome</keyword>
<dbReference type="EMBL" id="JACHEJ010000037">
    <property type="protein sequence ID" value="MBB6182521.1"/>
    <property type="molecule type" value="Genomic_DNA"/>
</dbReference>
<evidence type="ECO:0000256" key="1">
    <source>
        <dbReference type="SAM" id="MobiDB-lite"/>
    </source>
</evidence>
<accession>A0A7W9Z3J9</accession>
<feature type="compositionally biased region" description="Basic residues" evidence="1">
    <location>
        <begin position="8"/>
        <end position="24"/>
    </location>
</feature>
<feature type="region of interest" description="Disordered" evidence="1">
    <location>
        <begin position="1"/>
        <end position="52"/>
    </location>
</feature>
<dbReference type="RefSeq" id="WP_172977940.1">
    <property type="nucleotide sequence ID" value="NZ_JACHEJ010000037.1"/>
</dbReference>
<sequence length="52" mass="5831">MHGDKMGLLKRRSTRMAAAKKRRRSSNEQSDAQDKPAARTIRHYPGVFAGSC</sequence>
<evidence type="ECO:0000313" key="3">
    <source>
        <dbReference type="Proteomes" id="UP000535501"/>
    </source>
</evidence>
<evidence type="ECO:0000313" key="2">
    <source>
        <dbReference type="EMBL" id="MBB6182521.1"/>
    </source>
</evidence>
<dbReference type="Proteomes" id="UP000535501">
    <property type="component" value="Unassembled WGS sequence"/>
</dbReference>
<protein>
    <submittedName>
        <fullName evidence="2">Uncharacterized protein</fullName>
    </submittedName>
</protein>
<proteinExistence type="predicted"/>